<dbReference type="AlphaFoldDB" id="A0A8X6HVF9"/>
<dbReference type="Proteomes" id="UP000887116">
    <property type="component" value="Unassembled WGS sequence"/>
</dbReference>
<comment type="caution">
    <text evidence="1">The sequence shown here is derived from an EMBL/GenBank/DDBJ whole genome shotgun (WGS) entry which is preliminary data.</text>
</comment>
<dbReference type="OrthoDB" id="10573169at2759"/>
<proteinExistence type="predicted"/>
<sequence length="114" mass="12509">MKAAIMQAHVLNTLQVFVHNSATMKPTSVQCLFSHIALLTYIQLSENTKATPVLLGLRVLYAWLPSGMACSIATNALCFKMAGNIVAPSLVHFKRCRFLQSPYGMGLLLLKMVV</sequence>
<evidence type="ECO:0000313" key="1">
    <source>
        <dbReference type="EMBL" id="GFQ82127.1"/>
    </source>
</evidence>
<dbReference type="EMBL" id="BMAO01012537">
    <property type="protein sequence ID" value="GFQ82127.1"/>
    <property type="molecule type" value="Genomic_DNA"/>
</dbReference>
<gene>
    <name evidence="1" type="ORF">TNCT_551641</name>
</gene>
<organism evidence="1 2">
    <name type="scientific">Trichonephila clavata</name>
    <name type="common">Joro spider</name>
    <name type="synonym">Nephila clavata</name>
    <dbReference type="NCBI Taxonomy" id="2740835"/>
    <lineage>
        <taxon>Eukaryota</taxon>
        <taxon>Metazoa</taxon>
        <taxon>Ecdysozoa</taxon>
        <taxon>Arthropoda</taxon>
        <taxon>Chelicerata</taxon>
        <taxon>Arachnida</taxon>
        <taxon>Araneae</taxon>
        <taxon>Araneomorphae</taxon>
        <taxon>Entelegynae</taxon>
        <taxon>Araneoidea</taxon>
        <taxon>Nephilidae</taxon>
        <taxon>Trichonephila</taxon>
    </lineage>
</organism>
<protein>
    <submittedName>
        <fullName evidence="1">Uncharacterized protein</fullName>
    </submittedName>
</protein>
<reference evidence="1" key="1">
    <citation type="submission" date="2020-07" db="EMBL/GenBank/DDBJ databases">
        <title>Multicomponent nature underlies the extraordinary mechanical properties of spider dragline silk.</title>
        <authorList>
            <person name="Kono N."/>
            <person name="Nakamura H."/>
            <person name="Mori M."/>
            <person name="Yoshida Y."/>
            <person name="Ohtoshi R."/>
            <person name="Malay A.D."/>
            <person name="Moran D.A.P."/>
            <person name="Tomita M."/>
            <person name="Numata K."/>
            <person name="Arakawa K."/>
        </authorList>
    </citation>
    <scope>NUCLEOTIDE SEQUENCE</scope>
</reference>
<evidence type="ECO:0000313" key="2">
    <source>
        <dbReference type="Proteomes" id="UP000887116"/>
    </source>
</evidence>
<name>A0A8X6HVF9_TRICU</name>
<accession>A0A8X6HVF9</accession>
<keyword evidence="2" id="KW-1185">Reference proteome</keyword>